<dbReference type="STRING" id="1297569.MESS2_80133"/>
<evidence type="ECO:0000313" key="3">
    <source>
        <dbReference type="Proteomes" id="UP000012062"/>
    </source>
</evidence>
<dbReference type="EMBL" id="CAUM01000150">
    <property type="protein sequence ID" value="CCV09002.1"/>
    <property type="molecule type" value="Genomic_DNA"/>
</dbReference>
<comment type="caution">
    <text evidence="2">The sequence shown here is derived from an EMBL/GenBank/DDBJ whole genome shotgun (WGS) entry which is preliminary data.</text>
</comment>
<evidence type="ECO:0000256" key="1">
    <source>
        <dbReference type="SAM" id="SignalP"/>
    </source>
</evidence>
<reference evidence="2 3" key="1">
    <citation type="submission" date="2013-02" db="EMBL/GenBank/DDBJ databases">
        <authorList>
            <person name="Genoscope - CEA"/>
        </authorList>
    </citation>
    <scope>NUCLEOTIDE SEQUENCE [LARGE SCALE GENOMIC DNA]</scope>
    <source>
        <strain evidence="2 3">STM 2683</strain>
    </source>
</reference>
<name>M5EXS8_9HYPH</name>
<feature type="signal peptide" evidence="1">
    <location>
        <begin position="1"/>
        <end position="29"/>
    </location>
</feature>
<organism evidence="2 3">
    <name type="scientific">Mesorhizobium metallidurans STM 2683</name>
    <dbReference type="NCBI Taxonomy" id="1297569"/>
    <lineage>
        <taxon>Bacteria</taxon>
        <taxon>Pseudomonadati</taxon>
        <taxon>Pseudomonadota</taxon>
        <taxon>Alphaproteobacteria</taxon>
        <taxon>Hyphomicrobiales</taxon>
        <taxon>Phyllobacteriaceae</taxon>
        <taxon>Mesorhizobium</taxon>
    </lineage>
</organism>
<dbReference type="RefSeq" id="WP_008877864.1">
    <property type="nucleotide sequence ID" value="NZ_CAUM01000150.1"/>
</dbReference>
<protein>
    <submittedName>
        <fullName evidence="2">Outer membrane autotransporter barrel domain</fullName>
    </submittedName>
</protein>
<keyword evidence="1" id="KW-0732">Signal</keyword>
<evidence type="ECO:0000313" key="2">
    <source>
        <dbReference type="EMBL" id="CCV09002.1"/>
    </source>
</evidence>
<accession>M5EXS8</accession>
<feature type="chain" id="PRO_5004066514" evidence="1">
    <location>
        <begin position="30"/>
        <end position="264"/>
    </location>
</feature>
<keyword evidence="3" id="KW-1185">Reference proteome</keyword>
<dbReference type="eggNOG" id="COG4625">
    <property type="taxonomic scope" value="Bacteria"/>
</dbReference>
<sequence>MNRFFSSSASYLALLAAGSVLSVPFTASADSFTVATGTTQTGQQTVSGTDTGQIEAGGTLDVPGSAIIWNGAATGPAGVSIVNDGQIISGSRAIDTSGAVSGPFTLQNNGSIESANDTLRINNAFNNGNLHVVNTGSMTSSTGQVFDLNGATSATATVLIESTGDITALQNDAIRFGAGSITLINSGTIEAQDGNRALSFDDDGNIETLTSFDLVNQLGGRILGTDDAFKISADSDDTSAVVSIGNYGLIDGGQGQALDFADLT</sequence>
<gene>
    <name evidence="2" type="ORF">MESS2_80133</name>
</gene>
<dbReference type="AlphaFoldDB" id="M5EXS8"/>
<dbReference type="Proteomes" id="UP000012062">
    <property type="component" value="Unassembled WGS sequence"/>
</dbReference>
<proteinExistence type="predicted"/>